<name>A0A0G0JLJ2_9BACT</name>
<dbReference type="GO" id="GO:0008932">
    <property type="term" value="F:lytic endotransglycosylase activity"/>
    <property type="evidence" value="ECO:0007669"/>
    <property type="project" value="UniProtKB-UniRule"/>
</dbReference>
<organism evidence="8 9">
    <name type="scientific">Candidatus Shapirobacteria bacterium GW2011_GWE2_38_30</name>
    <dbReference type="NCBI Taxonomy" id="1618490"/>
    <lineage>
        <taxon>Bacteria</taxon>
        <taxon>Candidatus Shapironibacteriota</taxon>
    </lineage>
</organism>
<dbReference type="Proteomes" id="UP000034406">
    <property type="component" value="Unassembled WGS sequence"/>
</dbReference>
<evidence type="ECO:0000313" key="8">
    <source>
        <dbReference type="EMBL" id="KKQ68543.1"/>
    </source>
</evidence>
<dbReference type="STRING" id="1618490.US90_C0022G0006"/>
<dbReference type="Gene3D" id="3.30.1490.480">
    <property type="entry name" value="Endolytic murein transglycosylase"/>
    <property type="match status" value="1"/>
</dbReference>
<dbReference type="GO" id="GO:0005886">
    <property type="term" value="C:plasma membrane"/>
    <property type="evidence" value="ECO:0007669"/>
    <property type="project" value="UniProtKB-UniRule"/>
</dbReference>
<comment type="caution">
    <text evidence="8">The sequence shown here is derived from an EMBL/GenBank/DDBJ whole genome shotgun (WGS) entry which is preliminary data.</text>
</comment>
<keyword evidence="3 7" id="KW-1133">Transmembrane helix</keyword>
<comment type="catalytic activity">
    <reaction evidence="7">
        <text>a peptidoglycan chain = a peptidoglycan chain with N-acetyl-1,6-anhydromuramyl-[peptide] at the reducing end + a peptidoglycan chain with N-acetylglucosamine at the non-reducing end.</text>
        <dbReference type="EC" id="4.2.2.29"/>
    </reaction>
</comment>
<evidence type="ECO:0000313" key="9">
    <source>
        <dbReference type="Proteomes" id="UP000034406"/>
    </source>
</evidence>
<dbReference type="GO" id="GO:0009252">
    <property type="term" value="P:peptidoglycan biosynthetic process"/>
    <property type="evidence" value="ECO:0007669"/>
    <property type="project" value="UniProtKB-UniRule"/>
</dbReference>
<evidence type="ECO:0000256" key="6">
    <source>
        <dbReference type="ARBA" id="ARBA00023316"/>
    </source>
</evidence>
<proteinExistence type="inferred from homology"/>
<dbReference type="PANTHER" id="PTHR30518:SF2">
    <property type="entry name" value="ENDOLYTIC MUREIN TRANSGLYCOSYLASE"/>
    <property type="match status" value="1"/>
</dbReference>
<dbReference type="EMBL" id="LBUT01000022">
    <property type="protein sequence ID" value="KKQ68543.1"/>
    <property type="molecule type" value="Genomic_DNA"/>
</dbReference>
<evidence type="ECO:0000256" key="5">
    <source>
        <dbReference type="ARBA" id="ARBA00023239"/>
    </source>
</evidence>
<evidence type="ECO:0000256" key="4">
    <source>
        <dbReference type="ARBA" id="ARBA00023136"/>
    </source>
</evidence>
<dbReference type="NCBIfam" id="TIGR00247">
    <property type="entry name" value="endolytic transglycosylase MltG"/>
    <property type="match status" value="1"/>
</dbReference>
<evidence type="ECO:0000256" key="1">
    <source>
        <dbReference type="ARBA" id="ARBA00022475"/>
    </source>
</evidence>
<evidence type="ECO:0000256" key="7">
    <source>
        <dbReference type="HAMAP-Rule" id="MF_02065"/>
    </source>
</evidence>
<keyword evidence="2 7" id="KW-0812">Transmembrane</keyword>
<keyword evidence="1 7" id="KW-1003">Cell membrane</keyword>
<sequence length="321" mass="36497">MKKFFGISLLVVILILVGSLGYYFYSLNPKNSDTTQRDFTINQGDSLKMISQRLYQNGYIKDPYVFMLYSKITGLNTKLQAGNFRLSTSLSTPQIIDKLSKGGSLDFWVKLLEGWRNLEITQYLEQNQALNSKEFLVQAKDIEGQIFPDSYLVPSTFQTADFLALVKTNFQNKIAQAKTNSTVTNLNDQQVLILASILEREARTPESKAVIAGILLNRLEIDMALQVDATVQYAKDSLLPHPNKFWQPITKNDLQINSIYNTYLNTGLPPGSICNPGYDSLYAAYHPQSTDYFYYITGNDNQMHYAVTLDEHNANIEKYLR</sequence>
<accession>A0A0G0JLJ2</accession>
<comment type="similarity">
    <text evidence="7">Belongs to the transglycosylase MltG family.</text>
</comment>
<gene>
    <name evidence="7" type="primary">mltG</name>
    <name evidence="8" type="ORF">US90_C0022G0006</name>
</gene>
<dbReference type="EC" id="4.2.2.29" evidence="7"/>
<comment type="function">
    <text evidence="7">Functions as a peptidoglycan terminase that cleaves nascent peptidoglycan strands endolytically to terminate their elongation.</text>
</comment>
<keyword evidence="5 7" id="KW-0456">Lyase</keyword>
<feature type="site" description="Important for catalytic activity" evidence="7">
    <location>
        <position position="201"/>
    </location>
</feature>
<dbReference type="AlphaFoldDB" id="A0A0G0JLJ2"/>
<evidence type="ECO:0000256" key="3">
    <source>
        <dbReference type="ARBA" id="ARBA00022989"/>
    </source>
</evidence>
<keyword evidence="6 7" id="KW-0961">Cell wall biogenesis/degradation</keyword>
<reference evidence="8 9" key="1">
    <citation type="journal article" date="2015" name="Nature">
        <title>rRNA introns, odd ribosomes, and small enigmatic genomes across a large radiation of phyla.</title>
        <authorList>
            <person name="Brown C.T."/>
            <person name="Hug L.A."/>
            <person name="Thomas B.C."/>
            <person name="Sharon I."/>
            <person name="Castelle C.J."/>
            <person name="Singh A."/>
            <person name="Wilkins M.J."/>
            <person name="Williams K.H."/>
            <person name="Banfield J.F."/>
        </authorList>
    </citation>
    <scope>NUCLEOTIDE SEQUENCE [LARGE SCALE GENOMIC DNA]</scope>
</reference>
<dbReference type="GO" id="GO:0071555">
    <property type="term" value="P:cell wall organization"/>
    <property type="evidence" value="ECO:0007669"/>
    <property type="project" value="UniProtKB-KW"/>
</dbReference>
<evidence type="ECO:0000256" key="2">
    <source>
        <dbReference type="ARBA" id="ARBA00022692"/>
    </source>
</evidence>
<dbReference type="HAMAP" id="MF_02065">
    <property type="entry name" value="MltG"/>
    <property type="match status" value="1"/>
</dbReference>
<dbReference type="InterPro" id="IPR003770">
    <property type="entry name" value="MLTG-like"/>
</dbReference>
<keyword evidence="4 7" id="KW-0472">Membrane</keyword>
<dbReference type="PANTHER" id="PTHR30518">
    <property type="entry name" value="ENDOLYTIC MUREIN TRANSGLYCOSYLASE"/>
    <property type="match status" value="1"/>
</dbReference>
<protein>
    <recommendedName>
        <fullName evidence="7">Endolytic murein transglycosylase</fullName>
        <ecNumber evidence="7">4.2.2.29</ecNumber>
    </recommendedName>
    <alternativeName>
        <fullName evidence="7">Peptidoglycan lytic transglycosylase</fullName>
    </alternativeName>
    <alternativeName>
        <fullName evidence="7">Peptidoglycan polymerization terminase</fullName>
    </alternativeName>
</protein>
<dbReference type="Pfam" id="PF02618">
    <property type="entry name" value="YceG"/>
    <property type="match status" value="1"/>
</dbReference>